<reference evidence="1" key="1">
    <citation type="submission" date="2014-09" db="EMBL/GenBank/DDBJ databases">
        <authorList>
            <person name="Magalhaes I.L.F."/>
            <person name="Oliveira U."/>
            <person name="Santos F.R."/>
            <person name="Vidigal T.H.D.A."/>
            <person name="Brescovit A.D."/>
            <person name="Santos A.J."/>
        </authorList>
    </citation>
    <scope>NUCLEOTIDE SEQUENCE</scope>
    <source>
        <tissue evidence="1">Shoot tissue taken approximately 20 cm above the soil surface</tissue>
    </source>
</reference>
<protein>
    <submittedName>
        <fullName evidence="1">Uncharacterized protein</fullName>
    </submittedName>
</protein>
<accession>A0A0A9HL62</accession>
<name>A0A0A9HL62_ARUDO</name>
<sequence length="45" mass="5111">MTRPKGAKHMGQLIHTCWKTLVIRPCRSLNSNKTRAEGTMKQLTS</sequence>
<organism evidence="1">
    <name type="scientific">Arundo donax</name>
    <name type="common">Giant reed</name>
    <name type="synonym">Donax arundinaceus</name>
    <dbReference type="NCBI Taxonomy" id="35708"/>
    <lineage>
        <taxon>Eukaryota</taxon>
        <taxon>Viridiplantae</taxon>
        <taxon>Streptophyta</taxon>
        <taxon>Embryophyta</taxon>
        <taxon>Tracheophyta</taxon>
        <taxon>Spermatophyta</taxon>
        <taxon>Magnoliopsida</taxon>
        <taxon>Liliopsida</taxon>
        <taxon>Poales</taxon>
        <taxon>Poaceae</taxon>
        <taxon>PACMAD clade</taxon>
        <taxon>Arundinoideae</taxon>
        <taxon>Arundineae</taxon>
        <taxon>Arundo</taxon>
    </lineage>
</organism>
<reference evidence="1" key="2">
    <citation type="journal article" date="2015" name="Data Brief">
        <title>Shoot transcriptome of the giant reed, Arundo donax.</title>
        <authorList>
            <person name="Barrero R.A."/>
            <person name="Guerrero F.D."/>
            <person name="Moolhuijzen P."/>
            <person name="Goolsby J.A."/>
            <person name="Tidwell J."/>
            <person name="Bellgard S.E."/>
            <person name="Bellgard M.I."/>
        </authorList>
    </citation>
    <scope>NUCLEOTIDE SEQUENCE</scope>
    <source>
        <tissue evidence="1">Shoot tissue taken approximately 20 cm above the soil surface</tissue>
    </source>
</reference>
<evidence type="ECO:0000313" key="1">
    <source>
        <dbReference type="EMBL" id="JAE37497.1"/>
    </source>
</evidence>
<proteinExistence type="predicted"/>
<dbReference type="EMBL" id="GBRH01160399">
    <property type="protein sequence ID" value="JAE37497.1"/>
    <property type="molecule type" value="Transcribed_RNA"/>
</dbReference>
<dbReference type="AlphaFoldDB" id="A0A0A9HL62"/>